<dbReference type="SUPFAM" id="SSF48371">
    <property type="entry name" value="ARM repeat"/>
    <property type="match status" value="1"/>
</dbReference>
<name>A0ABQ1EY40_9BACL</name>
<evidence type="ECO:0000313" key="2">
    <source>
        <dbReference type="Proteomes" id="UP000615455"/>
    </source>
</evidence>
<gene>
    <name evidence="1" type="ORF">GCM10008018_43930</name>
</gene>
<evidence type="ECO:0008006" key="3">
    <source>
        <dbReference type="Google" id="ProtNLM"/>
    </source>
</evidence>
<evidence type="ECO:0000313" key="1">
    <source>
        <dbReference type="EMBL" id="GFZ92678.1"/>
    </source>
</evidence>
<sequence length="151" mass="17938">MKESFVSSLYKMIFMKRRKKYLLELINRMSFRDNAKSSDESVSFKAYREAETLKNRDNIQMLIEIVNFHKSFDELNVRKGAYFILSKLLKKHPDSDSLQFLINQLYKESDKYAISSLLDFISDLEKSVVMDIEPIIQLTRNDNWQIRHSAI</sequence>
<dbReference type="InterPro" id="IPR016024">
    <property type="entry name" value="ARM-type_fold"/>
</dbReference>
<comment type="caution">
    <text evidence="1">The sequence shown here is derived from an EMBL/GenBank/DDBJ whole genome shotgun (WGS) entry which is preliminary data.</text>
</comment>
<accession>A0ABQ1EY40</accession>
<proteinExistence type="predicted"/>
<keyword evidence="2" id="KW-1185">Reference proteome</keyword>
<organism evidence="1 2">
    <name type="scientific">Paenibacillus marchantiophytorum</name>
    <dbReference type="NCBI Taxonomy" id="1619310"/>
    <lineage>
        <taxon>Bacteria</taxon>
        <taxon>Bacillati</taxon>
        <taxon>Bacillota</taxon>
        <taxon>Bacilli</taxon>
        <taxon>Bacillales</taxon>
        <taxon>Paenibacillaceae</taxon>
        <taxon>Paenibacillus</taxon>
    </lineage>
</organism>
<dbReference type="EMBL" id="BMHE01000025">
    <property type="protein sequence ID" value="GFZ92678.1"/>
    <property type="molecule type" value="Genomic_DNA"/>
</dbReference>
<protein>
    <recommendedName>
        <fullName evidence="3">HEAT repeat domain-containing protein</fullName>
    </recommendedName>
</protein>
<dbReference type="RefSeq" id="WP_189015007.1">
    <property type="nucleotide sequence ID" value="NZ_BMHE01000025.1"/>
</dbReference>
<reference evidence="2" key="1">
    <citation type="journal article" date="2019" name="Int. J. Syst. Evol. Microbiol.">
        <title>The Global Catalogue of Microorganisms (GCM) 10K type strain sequencing project: providing services to taxonomists for standard genome sequencing and annotation.</title>
        <authorList>
            <consortium name="The Broad Institute Genomics Platform"/>
            <consortium name="The Broad Institute Genome Sequencing Center for Infectious Disease"/>
            <person name="Wu L."/>
            <person name="Ma J."/>
        </authorList>
    </citation>
    <scope>NUCLEOTIDE SEQUENCE [LARGE SCALE GENOMIC DNA]</scope>
    <source>
        <strain evidence="2">CGMCC 1.15043</strain>
    </source>
</reference>
<dbReference type="Proteomes" id="UP000615455">
    <property type="component" value="Unassembled WGS sequence"/>
</dbReference>